<name>A0A9P7FIQ4_9AGAM</name>
<feature type="region of interest" description="Disordered" evidence="8">
    <location>
        <begin position="129"/>
        <end position="174"/>
    </location>
</feature>
<evidence type="ECO:0000256" key="2">
    <source>
        <dbReference type="ARBA" id="ARBA00008066"/>
    </source>
</evidence>
<evidence type="ECO:0000256" key="3">
    <source>
        <dbReference type="ARBA" id="ARBA00022448"/>
    </source>
</evidence>
<feature type="transmembrane region" description="Helical" evidence="9">
    <location>
        <begin position="393"/>
        <end position="416"/>
    </location>
</feature>
<dbReference type="Gene3D" id="1.20.1740.10">
    <property type="entry name" value="Amino acid/polyamine transporter I"/>
    <property type="match status" value="1"/>
</dbReference>
<dbReference type="AlphaFoldDB" id="A0A9P7FIQ4"/>
<keyword evidence="5" id="KW-0029">Amino-acid transport</keyword>
<organism evidence="11 12">
    <name type="scientific">Suillus discolor</name>
    <dbReference type="NCBI Taxonomy" id="1912936"/>
    <lineage>
        <taxon>Eukaryota</taxon>
        <taxon>Fungi</taxon>
        <taxon>Dikarya</taxon>
        <taxon>Basidiomycota</taxon>
        <taxon>Agaricomycotina</taxon>
        <taxon>Agaricomycetes</taxon>
        <taxon>Agaricomycetidae</taxon>
        <taxon>Boletales</taxon>
        <taxon>Suillineae</taxon>
        <taxon>Suillaceae</taxon>
        <taxon>Suillus</taxon>
    </lineage>
</organism>
<dbReference type="GO" id="GO:0005774">
    <property type="term" value="C:vacuolar membrane"/>
    <property type="evidence" value="ECO:0007669"/>
    <property type="project" value="TreeGrafter"/>
</dbReference>
<evidence type="ECO:0000256" key="6">
    <source>
        <dbReference type="ARBA" id="ARBA00022989"/>
    </source>
</evidence>
<feature type="compositionally biased region" description="Low complexity" evidence="8">
    <location>
        <begin position="14"/>
        <end position="23"/>
    </location>
</feature>
<dbReference type="GO" id="GO:0015179">
    <property type="term" value="F:L-amino acid transmembrane transporter activity"/>
    <property type="evidence" value="ECO:0007669"/>
    <property type="project" value="TreeGrafter"/>
</dbReference>
<evidence type="ECO:0000313" key="11">
    <source>
        <dbReference type="EMBL" id="KAG2117780.1"/>
    </source>
</evidence>
<feature type="region of interest" description="Disordered" evidence="8">
    <location>
        <begin position="46"/>
        <end position="79"/>
    </location>
</feature>
<keyword evidence="6 9" id="KW-1133">Transmembrane helix</keyword>
<evidence type="ECO:0000256" key="4">
    <source>
        <dbReference type="ARBA" id="ARBA00022692"/>
    </source>
</evidence>
<dbReference type="RefSeq" id="XP_041298297.1">
    <property type="nucleotide sequence ID" value="XM_041440919.1"/>
</dbReference>
<dbReference type="GeneID" id="64703178"/>
<sequence>MTSYTSRAGVPFTSSSVDSSTGSMRGVIASYRRSQFFASSNIPYNAHFSDEGSDEEARVGEDDEEGELVPMPRDDTTEFWDWDETSRPVLQRARTFIPQRPIETREITATSGSQLARPTSDEAAPLLQASPASNQVSYGGSDSDVYVGGESHGPTDRSILRRKSSGTLRKPHNYGGQSTYGQTLFNSIAILLGIGMLSEPLAFAYAGWIGGTALIVFMGFLNCYTAKILAGIILEDPRLRSYADIGRKAFGPKSIALTTIMFCLELFAVSVAFVTLAADSMHEIMPAYSSNTFKIASIVVLAPLVFLPLSILSYTSIFGICSTLLIIAVIFIDGFSKPDAPGSLWSPAVTSWGTGSMTELGIAFGLLMAGFSGHAVIPSLARDMVDPSEFDNMINWAFIVTTFIYGIIGYAGYLMFGRNVSDEVSKDLMNTPGYTSWINEIALWTLVSTPITKFPLSTRPLNVILEIMLGIDNHAPLQGGIKPQLDTQLSTAHRLFNRVFFIVERISVPALSILVSILVPEFSSLMAFLGSFSAFMICVIGPISAKIALEGRCSLVDASFLAIATVMATWGTLAAFWTA</sequence>
<feature type="transmembrane region" description="Helical" evidence="9">
    <location>
        <begin position="214"/>
        <end position="234"/>
    </location>
</feature>
<proteinExistence type="inferred from homology"/>
<keyword evidence="12" id="KW-1185">Reference proteome</keyword>
<dbReference type="InterPro" id="IPR013057">
    <property type="entry name" value="AA_transpt_TM"/>
</dbReference>
<dbReference type="Pfam" id="PF01490">
    <property type="entry name" value="Aa_trans"/>
    <property type="match status" value="1"/>
</dbReference>
<feature type="compositionally biased region" description="Basic residues" evidence="8">
    <location>
        <begin position="160"/>
        <end position="172"/>
    </location>
</feature>
<evidence type="ECO:0000313" key="12">
    <source>
        <dbReference type="Proteomes" id="UP000823399"/>
    </source>
</evidence>
<protein>
    <submittedName>
        <fullName evidence="11">Transmembrane amino acid transporter protein-domain-containing protein</fullName>
    </submittedName>
</protein>
<keyword evidence="4 9" id="KW-0812">Transmembrane</keyword>
<feature type="transmembrane region" description="Helical" evidence="9">
    <location>
        <begin position="525"/>
        <end position="543"/>
    </location>
</feature>
<feature type="domain" description="Amino acid transporter transmembrane" evidence="10">
    <location>
        <begin position="177"/>
        <end position="550"/>
    </location>
</feature>
<accession>A0A9P7FIQ4</accession>
<comment type="subcellular location">
    <subcellularLocation>
        <location evidence="1">Membrane</location>
        <topology evidence="1">Multi-pass membrane protein</topology>
    </subcellularLocation>
</comment>
<comment type="caution">
    <text evidence="11">The sequence shown here is derived from an EMBL/GenBank/DDBJ whole genome shotgun (WGS) entry which is preliminary data.</text>
</comment>
<evidence type="ECO:0000256" key="5">
    <source>
        <dbReference type="ARBA" id="ARBA00022970"/>
    </source>
</evidence>
<comment type="similarity">
    <text evidence="2">Belongs to the amino acid/polyamine transporter 2 family.</text>
</comment>
<feature type="transmembrane region" description="Helical" evidence="9">
    <location>
        <begin position="255"/>
        <end position="278"/>
    </location>
</feature>
<dbReference type="PANTHER" id="PTHR22950">
    <property type="entry name" value="AMINO ACID TRANSPORTER"/>
    <property type="match status" value="1"/>
</dbReference>
<dbReference type="PANTHER" id="PTHR22950:SF692">
    <property type="entry name" value="TRANSMEMBRANE AMINO ACID TRANSPORTER FAMILY PROTEIN"/>
    <property type="match status" value="1"/>
</dbReference>
<evidence type="ECO:0000256" key="8">
    <source>
        <dbReference type="SAM" id="MobiDB-lite"/>
    </source>
</evidence>
<feature type="transmembrane region" description="Helical" evidence="9">
    <location>
        <begin position="360"/>
        <end position="381"/>
    </location>
</feature>
<feature type="transmembrane region" description="Helical" evidence="9">
    <location>
        <begin position="555"/>
        <end position="577"/>
    </location>
</feature>
<feature type="compositionally biased region" description="Polar residues" evidence="8">
    <location>
        <begin position="130"/>
        <end position="140"/>
    </location>
</feature>
<keyword evidence="3" id="KW-0813">Transport</keyword>
<evidence type="ECO:0000256" key="9">
    <source>
        <dbReference type="SAM" id="Phobius"/>
    </source>
</evidence>
<keyword evidence="7 9" id="KW-0472">Membrane</keyword>
<evidence type="ECO:0000256" key="1">
    <source>
        <dbReference type="ARBA" id="ARBA00004141"/>
    </source>
</evidence>
<dbReference type="Proteomes" id="UP000823399">
    <property type="component" value="Unassembled WGS sequence"/>
</dbReference>
<evidence type="ECO:0000256" key="7">
    <source>
        <dbReference type="ARBA" id="ARBA00023136"/>
    </source>
</evidence>
<dbReference type="OrthoDB" id="655540at2759"/>
<reference evidence="11" key="1">
    <citation type="journal article" date="2020" name="New Phytol.">
        <title>Comparative genomics reveals dynamic genome evolution in host specialist ectomycorrhizal fungi.</title>
        <authorList>
            <person name="Lofgren L.A."/>
            <person name="Nguyen N.H."/>
            <person name="Vilgalys R."/>
            <person name="Ruytinx J."/>
            <person name="Liao H.L."/>
            <person name="Branco S."/>
            <person name="Kuo A."/>
            <person name="LaButti K."/>
            <person name="Lipzen A."/>
            <person name="Andreopoulos W."/>
            <person name="Pangilinan J."/>
            <person name="Riley R."/>
            <person name="Hundley H."/>
            <person name="Na H."/>
            <person name="Barry K."/>
            <person name="Grigoriev I.V."/>
            <person name="Stajich J.E."/>
            <person name="Kennedy P.G."/>
        </authorList>
    </citation>
    <scope>NUCLEOTIDE SEQUENCE</scope>
    <source>
        <strain evidence="11">FC423</strain>
    </source>
</reference>
<feature type="transmembrane region" description="Helical" evidence="9">
    <location>
        <begin position="298"/>
        <end position="331"/>
    </location>
</feature>
<gene>
    <name evidence="11" type="ORF">F5147DRAFT_767928</name>
</gene>
<feature type="region of interest" description="Disordered" evidence="8">
    <location>
        <begin position="1"/>
        <end position="23"/>
    </location>
</feature>
<evidence type="ECO:0000259" key="10">
    <source>
        <dbReference type="Pfam" id="PF01490"/>
    </source>
</evidence>
<dbReference type="EMBL" id="JABBWM010000004">
    <property type="protein sequence ID" value="KAG2117780.1"/>
    <property type="molecule type" value="Genomic_DNA"/>
</dbReference>
<feature type="transmembrane region" description="Helical" evidence="9">
    <location>
        <begin position="184"/>
        <end position="208"/>
    </location>
</feature>